<evidence type="ECO:0000259" key="3">
    <source>
        <dbReference type="Pfam" id="PF00588"/>
    </source>
</evidence>
<dbReference type="Proteomes" id="UP000085678">
    <property type="component" value="Unplaced"/>
</dbReference>
<dbReference type="Gene3D" id="3.40.1280.10">
    <property type="match status" value="2"/>
</dbReference>
<dbReference type="InterPro" id="IPR001537">
    <property type="entry name" value="SpoU_MeTrfase"/>
</dbReference>
<reference evidence="5" key="1">
    <citation type="submission" date="2025-08" db="UniProtKB">
        <authorList>
            <consortium name="RefSeq"/>
        </authorList>
    </citation>
    <scope>IDENTIFICATION</scope>
    <source>
        <tissue evidence="5">Gonads</tissue>
    </source>
</reference>
<dbReference type="InterPro" id="IPR004441">
    <property type="entry name" value="rRNA_MeTrfase_TrmH"/>
</dbReference>
<accession>A0A1S3HY01</accession>
<dbReference type="GO" id="GO:0006396">
    <property type="term" value="P:RNA processing"/>
    <property type="evidence" value="ECO:0007669"/>
    <property type="project" value="InterPro"/>
</dbReference>
<dbReference type="KEGG" id="lak:106159216"/>
<dbReference type="GO" id="GO:0005829">
    <property type="term" value="C:cytosol"/>
    <property type="evidence" value="ECO:0007669"/>
    <property type="project" value="TreeGrafter"/>
</dbReference>
<proteinExistence type="predicted"/>
<dbReference type="AlphaFoldDB" id="A0A1S3HY01"/>
<dbReference type="GO" id="GO:0032259">
    <property type="term" value="P:methylation"/>
    <property type="evidence" value="ECO:0007669"/>
    <property type="project" value="UniProtKB-KW"/>
</dbReference>
<dbReference type="RefSeq" id="XP_013390888.1">
    <property type="nucleotide sequence ID" value="XM_013535434.1"/>
</dbReference>
<sequence length="73" mass="8058">LVLILDHIQDPFNFGGIIRTAVSCGVNTIIIPKIKQTLVTNSGNFIIKIPMKHVESLNVSVATAIILYEIRNK</sequence>
<dbReference type="GO" id="GO:0008173">
    <property type="term" value="F:RNA methyltransferase activity"/>
    <property type="evidence" value="ECO:0007669"/>
    <property type="project" value="InterPro"/>
</dbReference>
<dbReference type="InParanoid" id="A0A1S3HY01"/>
<dbReference type="PANTHER" id="PTHR46429">
    <property type="entry name" value="23S RRNA (GUANOSINE-2'-O-)-METHYLTRANSFERASE RLMB"/>
    <property type="match status" value="1"/>
</dbReference>
<dbReference type="Pfam" id="PF00588">
    <property type="entry name" value="SpoU_methylase"/>
    <property type="match status" value="1"/>
</dbReference>
<dbReference type="OrthoDB" id="270651at2759"/>
<evidence type="ECO:0000256" key="1">
    <source>
        <dbReference type="ARBA" id="ARBA00022603"/>
    </source>
</evidence>
<evidence type="ECO:0000313" key="5">
    <source>
        <dbReference type="RefSeq" id="XP_013390888.1"/>
    </source>
</evidence>
<protein>
    <submittedName>
        <fullName evidence="5">Uncharacterized protein LOC106159216</fullName>
    </submittedName>
</protein>
<keyword evidence="2" id="KW-0808">Transferase</keyword>
<name>A0A1S3HY01_LINAN</name>
<dbReference type="PANTHER" id="PTHR46429:SF1">
    <property type="entry name" value="23S RRNA (GUANOSINE-2'-O-)-METHYLTRANSFERASE RLMB"/>
    <property type="match status" value="1"/>
</dbReference>
<evidence type="ECO:0000256" key="2">
    <source>
        <dbReference type="ARBA" id="ARBA00022679"/>
    </source>
</evidence>
<dbReference type="InterPro" id="IPR029026">
    <property type="entry name" value="tRNA_m1G_MTases_N"/>
</dbReference>
<dbReference type="GeneID" id="106159216"/>
<feature type="non-terminal residue" evidence="5">
    <location>
        <position position="73"/>
    </location>
</feature>
<organism evidence="4 5">
    <name type="scientific">Lingula anatina</name>
    <name type="common">Brachiopod</name>
    <name type="synonym">Lingula unguis</name>
    <dbReference type="NCBI Taxonomy" id="7574"/>
    <lineage>
        <taxon>Eukaryota</taxon>
        <taxon>Metazoa</taxon>
        <taxon>Spiralia</taxon>
        <taxon>Lophotrochozoa</taxon>
        <taxon>Brachiopoda</taxon>
        <taxon>Linguliformea</taxon>
        <taxon>Lingulata</taxon>
        <taxon>Lingulida</taxon>
        <taxon>Linguloidea</taxon>
        <taxon>Lingulidae</taxon>
        <taxon>Lingula</taxon>
    </lineage>
</organism>
<feature type="domain" description="tRNA/rRNA methyltransferase SpoU type" evidence="3">
    <location>
        <begin position="1"/>
        <end position="36"/>
    </location>
</feature>
<dbReference type="GO" id="GO:0003723">
    <property type="term" value="F:RNA binding"/>
    <property type="evidence" value="ECO:0007669"/>
    <property type="project" value="InterPro"/>
</dbReference>
<evidence type="ECO:0000313" key="4">
    <source>
        <dbReference type="Proteomes" id="UP000085678"/>
    </source>
</evidence>
<feature type="non-terminal residue" evidence="5">
    <location>
        <position position="1"/>
    </location>
</feature>
<dbReference type="InterPro" id="IPR029028">
    <property type="entry name" value="Alpha/beta_knot_MTases"/>
</dbReference>
<gene>
    <name evidence="5" type="primary">LOC106159216</name>
</gene>
<keyword evidence="1" id="KW-0489">Methyltransferase</keyword>
<dbReference type="SUPFAM" id="SSF75217">
    <property type="entry name" value="alpha/beta knot"/>
    <property type="match status" value="1"/>
</dbReference>
<keyword evidence="4" id="KW-1185">Reference proteome</keyword>